<reference evidence="2" key="1">
    <citation type="journal article" date="2020" name="Nature">
        <title>Giant virus diversity and host interactions through global metagenomics.</title>
        <authorList>
            <person name="Schulz F."/>
            <person name="Roux S."/>
            <person name="Paez-Espino D."/>
            <person name="Jungbluth S."/>
            <person name="Walsh D.A."/>
            <person name="Denef V.J."/>
            <person name="McMahon K.D."/>
            <person name="Konstantinidis K.T."/>
            <person name="Eloe-Fadrosh E.A."/>
            <person name="Kyrpides N.C."/>
            <person name="Woyke T."/>
        </authorList>
    </citation>
    <scope>NUCLEOTIDE SEQUENCE</scope>
    <source>
        <strain evidence="3">GVMAG-M-3300024261-37</strain>
        <strain evidence="2">GVMAG-S-1039698-54</strain>
    </source>
</reference>
<proteinExistence type="predicted"/>
<dbReference type="AlphaFoldDB" id="A0A6C0AKW9"/>
<accession>A0A6C0AKW9</accession>
<evidence type="ECO:0000313" key="2">
    <source>
        <dbReference type="EMBL" id="QHS80438.1"/>
    </source>
</evidence>
<protein>
    <recommendedName>
        <fullName evidence="4">MYM-type domain-containing protein</fullName>
    </recommendedName>
</protein>
<dbReference type="EMBL" id="MN740233">
    <property type="protein sequence ID" value="QHT94997.1"/>
    <property type="molecule type" value="Genomic_DNA"/>
</dbReference>
<evidence type="ECO:0008006" key="4">
    <source>
        <dbReference type="Google" id="ProtNLM"/>
    </source>
</evidence>
<sequence>MPRKKKIENTDAPPVVKKKRGRKPKKQSTEPVVPPVKKKRGRKPKGGKLIKKSELKLNVNVKQPTNIILHLKCKKSEICSTVLMSTGSYNPDINNLSDPTAYQLNSNSKLQNLNFQKLKVNENTNTKPEQIVIFDNKKNKEPVKDEEDINVKEIWIKLDHLKNKLRHNNVSDKKSACFWCTCNFDNPAIHIPIKYENNSYEVYGCFCCPECAVAHLKNENIDASTLWERYSLINNIYSKIYNYTINIKPAPNPYYTLEKYYGNLTINEYRKLLQNDKLLMIVDKPMTKILPELYEENNDIPNVYSNLLDNNNKTRVKSKEYRLKRKKVTQNKNQILSSNFNF</sequence>
<dbReference type="EMBL" id="MN740680">
    <property type="protein sequence ID" value="QHS80438.1"/>
    <property type="molecule type" value="Genomic_DNA"/>
</dbReference>
<evidence type="ECO:0000313" key="3">
    <source>
        <dbReference type="EMBL" id="QHT94997.1"/>
    </source>
</evidence>
<evidence type="ECO:0000256" key="1">
    <source>
        <dbReference type="SAM" id="MobiDB-lite"/>
    </source>
</evidence>
<feature type="region of interest" description="Disordered" evidence="1">
    <location>
        <begin position="1"/>
        <end position="48"/>
    </location>
</feature>
<feature type="compositionally biased region" description="Basic residues" evidence="1">
    <location>
        <begin position="16"/>
        <end position="26"/>
    </location>
</feature>
<feature type="compositionally biased region" description="Basic residues" evidence="1">
    <location>
        <begin position="36"/>
        <end position="48"/>
    </location>
</feature>
<organism evidence="2">
    <name type="scientific">viral metagenome</name>
    <dbReference type="NCBI Taxonomy" id="1070528"/>
    <lineage>
        <taxon>unclassified sequences</taxon>
        <taxon>metagenomes</taxon>
        <taxon>organismal metagenomes</taxon>
    </lineage>
</organism>
<name>A0A6C0AKW9_9ZZZZ</name>